<feature type="region of interest" description="Disordered" evidence="8">
    <location>
        <begin position="45"/>
        <end position="73"/>
    </location>
</feature>
<gene>
    <name evidence="9" type="ORF">AAFC00_001768</name>
</gene>
<keyword evidence="3 6" id="KW-0819">tRNA processing</keyword>
<comment type="pathway">
    <text evidence="6">tRNA modification; N(7)-methylguanine-tRNA biosynthesis.</text>
</comment>
<evidence type="ECO:0000256" key="2">
    <source>
        <dbReference type="ARBA" id="ARBA00022574"/>
    </source>
</evidence>
<evidence type="ECO:0000313" key="9">
    <source>
        <dbReference type="EMBL" id="KAL1311661.1"/>
    </source>
</evidence>
<dbReference type="Proteomes" id="UP001562354">
    <property type="component" value="Unassembled WGS sequence"/>
</dbReference>
<dbReference type="Pfam" id="PF00400">
    <property type="entry name" value="WD40"/>
    <property type="match status" value="1"/>
</dbReference>
<evidence type="ECO:0000256" key="4">
    <source>
        <dbReference type="ARBA" id="ARBA00022737"/>
    </source>
</evidence>
<reference evidence="9 10" key="1">
    <citation type="submission" date="2024-07" db="EMBL/GenBank/DDBJ databases">
        <title>Draft sequence of the Neodothiora populina.</title>
        <authorList>
            <person name="Drown D.D."/>
            <person name="Schuette U.S."/>
            <person name="Buechlein A.B."/>
            <person name="Rusch D.R."/>
            <person name="Winton L.W."/>
            <person name="Adams G.A."/>
        </authorList>
    </citation>
    <scope>NUCLEOTIDE SEQUENCE [LARGE SCALE GENOMIC DNA]</scope>
    <source>
        <strain evidence="9 10">CPC 39397</strain>
    </source>
</reference>
<comment type="caution">
    <text evidence="9">The sequence shown here is derived from an EMBL/GenBank/DDBJ whole genome shotgun (WGS) entry which is preliminary data.</text>
</comment>
<evidence type="ECO:0008006" key="11">
    <source>
        <dbReference type="Google" id="ProtNLM"/>
    </source>
</evidence>
<dbReference type="PROSITE" id="PS50082">
    <property type="entry name" value="WD_REPEATS_2"/>
    <property type="match status" value="1"/>
</dbReference>
<dbReference type="GeneID" id="95975471"/>
<organism evidence="9 10">
    <name type="scientific">Neodothiora populina</name>
    <dbReference type="NCBI Taxonomy" id="2781224"/>
    <lineage>
        <taxon>Eukaryota</taxon>
        <taxon>Fungi</taxon>
        <taxon>Dikarya</taxon>
        <taxon>Ascomycota</taxon>
        <taxon>Pezizomycotina</taxon>
        <taxon>Dothideomycetes</taxon>
        <taxon>Dothideomycetidae</taxon>
        <taxon>Dothideales</taxon>
        <taxon>Dothioraceae</taxon>
        <taxon>Neodothiora</taxon>
    </lineage>
</organism>
<dbReference type="InterPro" id="IPR015943">
    <property type="entry name" value="WD40/YVTN_repeat-like_dom_sf"/>
</dbReference>
<dbReference type="PANTHER" id="PTHR16288">
    <property type="entry name" value="WD40 REPEAT PROTEIN 4"/>
    <property type="match status" value="1"/>
</dbReference>
<evidence type="ECO:0000256" key="8">
    <source>
        <dbReference type="SAM" id="MobiDB-lite"/>
    </source>
</evidence>
<comment type="similarity">
    <text evidence="6">Belongs to the WD repeat TRM82 family.</text>
</comment>
<dbReference type="Gene3D" id="2.130.10.10">
    <property type="entry name" value="YVTN repeat-like/Quinoprotein amine dehydrogenase"/>
    <property type="match status" value="2"/>
</dbReference>
<dbReference type="SUPFAM" id="SSF50978">
    <property type="entry name" value="WD40 repeat-like"/>
    <property type="match status" value="1"/>
</dbReference>
<keyword evidence="2 6" id="KW-0853">WD repeat</keyword>
<feature type="repeat" description="WD" evidence="7">
    <location>
        <begin position="271"/>
        <end position="312"/>
    </location>
</feature>
<evidence type="ECO:0000256" key="6">
    <source>
        <dbReference type="HAMAP-Rule" id="MF_03056"/>
    </source>
</evidence>
<evidence type="ECO:0000313" key="10">
    <source>
        <dbReference type="Proteomes" id="UP001562354"/>
    </source>
</evidence>
<evidence type="ECO:0000256" key="3">
    <source>
        <dbReference type="ARBA" id="ARBA00022694"/>
    </source>
</evidence>
<dbReference type="HAMAP" id="MF_03056">
    <property type="entry name" value="TRM82"/>
    <property type="match status" value="1"/>
</dbReference>
<keyword evidence="5 6" id="KW-0539">Nucleus</keyword>
<evidence type="ECO:0000256" key="7">
    <source>
        <dbReference type="PROSITE-ProRule" id="PRU00221"/>
    </source>
</evidence>
<proteinExistence type="inferred from homology"/>
<dbReference type="InterPro" id="IPR028884">
    <property type="entry name" value="Trm82"/>
</dbReference>
<keyword evidence="10" id="KW-1185">Reference proteome</keyword>
<protein>
    <recommendedName>
        <fullName evidence="11">Transfer RNA methyltransferase 82</fullName>
    </recommendedName>
</protein>
<dbReference type="InterPro" id="IPR036322">
    <property type="entry name" value="WD40_repeat_dom_sf"/>
</dbReference>
<sequence length="471" mass="51350">MAHPYQIVRTCKVSESTGSGFLLAACGPKIISVKVQDGSVISQWPLEDDSSDITTQHTDDNEGPPGKKRKVEKASDASPTIIKLVVSPDQHYAVAVTGEDKCIRVFAVAENGTLEELSQRCMPKRPCAILVTPDNQDILCGDKFGDVYSLPLLLEPSDTEMIIDEAPKEDGEATPAKAYVPTASNLTVHTARNRRALENQRKQKDLRAKSKEPLKFKHQLLLGHVSMLTDVQYATQVLNGQQRNHIITADRDEHIRVSRAAPQAHIIERYCLGHTEFISKLCLMPESDVLVSGGGDDWLGIWNWVTGELLGKCDIKTALQRFLKPSDQDESANNNIAVSGLWAVPKSSDRQAVLLAASEKIPAIAVIPMATLNSTSPVATAVELPGNALDVTVVGSTIIVSLDPSETSGTRLQAYNIHIDGDQPLLMADDEISARLQAVNKMDAPFIPEAHVLYGVEQMRKRGNDETQEAS</sequence>
<dbReference type="PANTHER" id="PTHR16288:SF0">
    <property type="entry name" value="TRNA (GUANINE-N(7)-)-METHYLTRANSFERASE NON-CATALYTIC SUBUNIT WDR4"/>
    <property type="match status" value="1"/>
</dbReference>
<dbReference type="RefSeq" id="XP_069204510.1">
    <property type="nucleotide sequence ID" value="XM_069340999.1"/>
</dbReference>
<evidence type="ECO:0000256" key="5">
    <source>
        <dbReference type="ARBA" id="ARBA00023242"/>
    </source>
</evidence>
<comment type="subcellular location">
    <subcellularLocation>
        <location evidence="1 6">Nucleus</location>
    </subcellularLocation>
</comment>
<dbReference type="InterPro" id="IPR001680">
    <property type="entry name" value="WD40_rpt"/>
</dbReference>
<name>A0ABR3PQ32_9PEZI</name>
<accession>A0ABR3PQ32</accession>
<comment type="function">
    <text evidence="6">Required for the formation of N(7)-methylguanine at position 46 (m7G46) in tRNA. In the complex, it is required to stabilize and induce conformational changes of the catalytic subunit.</text>
</comment>
<evidence type="ECO:0000256" key="1">
    <source>
        <dbReference type="ARBA" id="ARBA00004123"/>
    </source>
</evidence>
<dbReference type="EMBL" id="JBFMKM010000001">
    <property type="protein sequence ID" value="KAL1311661.1"/>
    <property type="molecule type" value="Genomic_DNA"/>
</dbReference>
<keyword evidence="4 6" id="KW-0677">Repeat</keyword>